<reference evidence="2 3" key="1">
    <citation type="submission" date="2020-04" db="EMBL/GenBank/DDBJ databases">
        <title>MicrobeNet Type strains.</title>
        <authorList>
            <person name="Nicholson A.C."/>
        </authorList>
    </citation>
    <scope>NUCLEOTIDE SEQUENCE [LARGE SCALE GENOMIC DNA]</scope>
    <source>
        <strain evidence="2 3">ATCC BAA-277</strain>
    </source>
</reference>
<dbReference type="AlphaFoldDB" id="A0A846YXA9"/>
<keyword evidence="1" id="KW-0175">Coiled coil</keyword>
<feature type="coiled-coil region" evidence="1">
    <location>
        <begin position="283"/>
        <end position="310"/>
    </location>
</feature>
<dbReference type="EMBL" id="JAAXPI010000004">
    <property type="protein sequence ID" value="NKZ03128.1"/>
    <property type="molecule type" value="Genomic_DNA"/>
</dbReference>
<keyword evidence="3" id="KW-1185">Reference proteome</keyword>
<accession>A0A846YXA9</accession>
<sequence>MSTYQYYEFLAVDQPLDERQQAEVRALSTRARITATSFTNEYHWGDFRGSSRTMMRRYYDAHLYVTSWGTHQVMLRLPRTLLPVKVAERYCIDPHVTAEVSGKHVILDLTSEDEGGDWIEGADDSLSAIIGVRTELAAGDLRPLYLAWLAAYGTWERDEDAFDQDEDDELEPPVPAGLRSLTAPQRALADFLRLDPDLLRVAAQKSPPLSDNEDDPDRLAKWIEELPARDGKSLLLRVAQGQGPQVQMELLRRFRGEPDAARDDRPRRTVAELLDTAAALRHERERQAEAARAEQEARREQQRAAAREKRLDAIARDPEITWARVDELIDARKPSDYDVAVELLKDLQVIADRAGLLKEFTERFTLLHRKHHRKPSLITRFNRAALPVLPLVTTTP</sequence>
<evidence type="ECO:0000313" key="3">
    <source>
        <dbReference type="Proteomes" id="UP000579250"/>
    </source>
</evidence>
<protein>
    <submittedName>
        <fullName evidence="2">Uncharacterized protein</fullName>
    </submittedName>
</protein>
<comment type="caution">
    <text evidence="2">The sequence shown here is derived from an EMBL/GenBank/DDBJ whole genome shotgun (WGS) entry which is preliminary data.</text>
</comment>
<dbReference type="Proteomes" id="UP000579250">
    <property type="component" value="Unassembled WGS sequence"/>
</dbReference>
<gene>
    <name evidence="2" type="ORF">HGB48_05100</name>
</gene>
<organism evidence="2 3">
    <name type="scientific">Actinomadura latina</name>
    <dbReference type="NCBI Taxonomy" id="163603"/>
    <lineage>
        <taxon>Bacteria</taxon>
        <taxon>Bacillati</taxon>
        <taxon>Actinomycetota</taxon>
        <taxon>Actinomycetes</taxon>
        <taxon>Streptosporangiales</taxon>
        <taxon>Thermomonosporaceae</taxon>
        <taxon>Actinomadura</taxon>
    </lineage>
</organism>
<name>A0A846YXA9_9ACTN</name>
<evidence type="ECO:0000256" key="1">
    <source>
        <dbReference type="SAM" id="Coils"/>
    </source>
</evidence>
<proteinExistence type="predicted"/>
<dbReference type="RefSeq" id="WP_067630033.1">
    <property type="nucleotide sequence ID" value="NZ_JAAXPI010000004.1"/>
</dbReference>
<evidence type="ECO:0000313" key="2">
    <source>
        <dbReference type="EMBL" id="NKZ03128.1"/>
    </source>
</evidence>